<dbReference type="EMBL" id="QWEG01000001">
    <property type="protein sequence ID" value="RHW43484.1"/>
    <property type="molecule type" value="Genomic_DNA"/>
</dbReference>
<evidence type="ECO:0000256" key="1">
    <source>
        <dbReference type="SAM" id="Phobius"/>
    </source>
</evidence>
<name>A0A417Z0G0_9BACI</name>
<protein>
    <submittedName>
        <fullName evidence="2">Uncharacterized protein</fullName>
    </submittedName>
</protein>
<keyword evidence="3" id="KW-1185">Reference proteome</keyword>
<comment type="caution">
    <text evidence="2">The sequence shown here is derived from an EMBL/GenBank/DDBJ whole genome shotgun (WGS) entry which is preliminary data.</text>
</comment>
<gene>
    <name evidence="2" type="ORF">D1B31_02165</name>
</gene>
<proteinExistence type="predicted"/>
<dbReference type="OrthoDB" id="2697454at2"/>
<evidence type="ECO:0000313" key="2">
    <source>
        <dbReference type="EMBL" id="RHW43484.1"/>
    </source>
</evidence>
<dbReference type="RefSeq" id="WP_118919091.1">
    <property type="nucleotide sequence ID" value="NZ_QWEG01000001.1"/>
</dbReference>
<dbReference type="AlphaFoldDB" id="A0A417Z0G0"/>
<evidence type="ECO:0000313" key="3">
    <source>
        <dbReference type="Proteomes" id="UP000284416"/>
    </source>
</evidence>
<feature type="transmembrane region" description="Helical" evidence="1">
    <location>
        <begin position="35"/>
        <end position="51"/>
    </location>
</feature>
<reference evidence="2 3" key="1">
    <citation type="journal article" date="2017" name="Int. J. Syst. Evol. Microbiol.">
        <title>Bacillus notoginsengisoli sp. nov., a novel bacterium isolated from the rhizosphere of Panax notoginseng.</title>
        <authorList>
            <person name="Zhang M.Y."/>
            <person name="Cheng J."/>
            <person name="Cai Y."/>
            <person name="Zhang T.Y."/>
            <person name="Wu Y.Y."/>
            <person name="Manikprabhu D."/>
            <person name="Li W.J."/>
            <person name="Zhang Y.X."/>
        </authorList>
    </citation>
    <scope>NUCLEOTIDE SEQUENCE [LARGE SCALE GENOMIC DNA]</scope>
    <source>
        <strain evidence="2 3">JCM 30743</strain>
    </source>
</reference>
<organism evidence="2 3">
    <name type="scientific">Neobacillus notoginsengisoli</name>
    <dbReference type="NCBI Taxonomy" id="1578198"/>
    <lineage>
        <taxon>Bacteria</taxon>
        <taxon>Bacillati</taxon>
        <taxon>Bacillota</taxon>
        <taxon>Bacilli</taxon>
        <taxon>Bacillales</taxon>
        <taxon>Bacillaceae</taxon>
        <taxon>Neobacillus</taxon>
    </lineage>
</organism>
<sequence>MNDKLKGKIQILLIVMMVGSLVGAFVLFFVGKYNWALIVGAIFFIITTTIARDTRITNTLYASSHIDEPHKF</sequence>
<dbReference type="Proteomes" id="UP000284416">
    <property type="component" value="Unassembled WGS sequence"/>
</dbReference>
<accession>A0A417Z0G0</accession>
<keyword evidence="1" id="KW-0472">Membrane</keyword>
<keyword evidence="1" id="KW-1133">Transmembrane helix</keyword>
<keyword evidence="1" id="KW-0812">Transmembrane</keyword>
<feature type="transmembrane region" description="Helical" evidence="1">
    <location>
        <begin position="12"/>
        <end position="29"/>
    </location>
</feature>